<dbReference type="SUPFAM" id="SSF53474">
    <property type="entry name" value="alpha/beta-Hydrolases"/>
    <property type="match status" value="1"/>
</dbReference>
<evidence type="ECO:0000313" key="4">
    <source>
        <dbReference type="Proteomes" id="UP000271554"/>
    </source>
</evidence>
<sequence>MSARRGGILGGLTLPIPSARCVTVNDRSTVRYGPEPDQVVDLVVPAPAVGPVPLVVLLHGGFWRAQNDRHYLAKATDSLTADGIAVANVEYRRTGAGGGWPTTFTDVAQALDALPALIERGYPGRVDLDAVVYVGHSAGGQLGLWAALRHRLAPGTPGWRAHPAKVAGVVALAALADMAESHRLNLDNGAVAHVLGGGPDDVPDRYAATDPARFGELGIPVFLVHGELDEMVPVSVSRSYRAAAGGTLVEVPGASHVDVVRPGSSAWAAVRDAVRQILDKA</sequence>
<dbReference type="Pfam" id="PF20434">
    <property type="entry name" value="BD-FAE"/>
    <property type="match status" value="1"/>
</dbReference>
<evidence type="ECO:0000259" key="2">
    <source>
        <dbReference type="Pfam" id="PF20434"/>
    </source>
</evidence>
<proteinExistence type="predicted"/>
<organism evidence="3 4">
    <name type="scientific">Streptomyces hundungensis</name>
    <dbReference type="NCBI Taxonomy" id="1077946"/>
    <lineage>
        <taxon>Bacteria</taxon>
        <taxon>Bacillati</taxon>
        <taxon>Actinomycetota</taxon>
        <taxon>Actinomycetes</taxon>
        <taxon>Kitasatosporales</taxon>
        <taxon>Streptomycetaceae</taxon>
        <taxon>Streptomyces</taxon>
    </lineage>
</organism>
<evidence type="ECO:0000256" key="1">
    <source>
        <dbReference type="ARBA" id="ARBA00022801"/>
    </source>
</evidence>
<keyword evidence="1" id="KW-0378">Hydrolase</keyword>
<keyword evidence="4" id="KW-1185">Reference proteome</keyword>
<dbReference type="KEGG" id="shun:DWB77_00727"/>
<dbReference type="EMBL" id="CP032698">
    <property type="protein sequence ID" value="AYG78619.1"/>
    <property type="molecule type" value="Genomic_DNA"/>
</dbReference>
<dbReference type="AlphaFoldDB" id="A0A387H5U3"/>
<dbReference type="InterPro" id="IPR050300">
    <property type="entry name" value="GDXG_lipolytic_enzyme"/>
</dbReference>
<evidence type="ECO:0000313" key="3">
    <source>
        <dbReference type="EMBL" id="AYG78619.1"/>
    </source>
</evidence>
<dbReference type="GO" id="GO:0016787">
    <property type="term" value="F:hydrolase activity"/>
    <property type="evidence" value="ECO:0007669"/>
    <property type="project" value="UniProtKB-KW"/>
</dbReference>
<name>A0A387H5U3_9ACTN</name>
<dbReference type="InterPro" id="IPR049492">
    <property type="entry name" value="BD-FAE-like_dom"/>
</dbReference>
<dbReference type="InterPro" id="IPR029058">
    <property type="entry name" value="AB_hydrolase_fold"/>
</dbReference>
<dbReference type="OrthoDB" id="255603at2"/>
<dbReference type="Gene3D" id="3.40.50.1820">
    <property type="entry name" value="alpha/beta hydrolase"/>
    <property type="match status" value="1"/>
</dbReference>
<protein>
    <recommendedName>
        <fullName evidence="2">BD-FAE-like domain-containing protein</fullName>
    </recommendedName>
</protein>
<dbReference type="Proteomes" id="UP000271554">
    <property type="component" value="Chromosome"/>
</dbReference>
<feature type="domain" description="BD-FAE-like" evidence="2">
    <location>
        <begin position="41"/>
        <end position="239"/>
    </location>
</feature>
<dbReference type="PANTHER" id="PTHR48081">
    <property type="entry name" value="AB HYDROLASE SUPERFAMILY PROTEIN C4A8.06C"/>
    <property type="match status" value="1"/>
</dbReference>
<reference evidence="3 4" key="1">
    <citation type="submission" date="2018-10" db="EMBL/GenBank/DDBJ databases">
        <title>Relationship between Morphology and Antimicrobial Activity in Streptomyces.</title>
        <authorList>
            <person name="Kang H.J."/>
            <person name="Kim S.B."/>
        </authorList>
    </citation>
    <scope>NUCLEOTIDE SEQUENCE [LARGE SCALE GENOMIC DNA]</scope>
    <source>
        <strain evidence="3 4">BH38</strain>
    </source>
</reference>
<accession>A0A387H5U3</accession>
<gene>
    <name evidence="3" type="ORF">DWB77_00727</name>
</gene>